<keyword evidence="2" id="KW-1185">Reference proteome</keyword>
<gene>
    <name evidence="1" type="ORF">CYMTET_23028</name>
</gene>
<accession>A0AAE0L1C5</accession>
<sequence length="129" mass="14709">MRFSGEHRNTVDMAVKGRSNCDLMRGLRWTLEEKRGVLNSLYKDVFLSELVVEDEDSDEPAHYIPDGLVAKLTHFEADKAYTIPDVAVYPKGFCSYDEDQGEPALLEDELEAHIDKAKDCRPVMHHDDP</sequence>
<protein>
    <submittedName>
        <fullName evidence="1">Uncharacterized protein</fullName>
    </submittedName>
</protein>
<dbReference type="AlphaFoldDB" id="A0AAE0L1C5"/>
<proteinExistence type="predicted"/>
<evidence type="ECO:0000313" key="1">
    <source>
        <dbReference type="EMBL" id="KAK3268473.1"/>
    </source>
</evidence>
<name>A0AAE0L1C5_9CHLO</name>
<evidence type="ECO:0000313" key="2">
    <source>
        <dbReference type="Proteomes" id="UP001190700"/>
    </source>
</evidence>
<reference evidence="1 2" key="1">
    <citation type="journal article" date="2015" name="Genome Biol. Evol.">
        <title>Comparative Genomics of a Bacterivorous Green Alga Reveals Evolutionary Causalities and Consequences of Phago-Mixotrophic Mode of Nutrition.</title>
        <authorList>
            <person name="Burns J.A."/>
            <person name="Paasch A."/>
            <person name="Narechania A."/>
            <person name="Kim E."/>
        </authorList>
    </citation>
    <scope>NUCLEOTIDE SEQUENCE [LARGE SCALE GENOMIC DNA]</scope>
    <source>
        <strain evidence="1 2">PLY_AMNH</strain>
    </source>
</reference>
<dbReference type="Proteomes" id="UP001190700">
    <property type="component" value="Unassembled WGS sequence"/>
</dbReference>
<organism evidence="1 2">
    <name type="scientific">Cymbomonas tetramitiformis</name>
    <dbReference type="NCBI Taxonomy" id="36881"/>
    <lineage>
        <taxon>Eukaryota</taxon>
        <taxon>Viridiplantae</taxon>
        <taxon>Chlorophyta</taxon>
        <taxon>Pyramimonadophyceae</taxon>
        <taxon>Pyramimonadales</taxon>
        <taxon>Pyramimonadaceae</taxon>
        <taxon>Cymbomonas</taxon>
    </lineage>
</organism>
<comment type="caution">
    <text evidence="1">The sequence shown here is derived from an EMBL/GenBank/DDBJ whole genome shotgun (WGS) entry which is preliminary data.</text>
</comment>
<dbReference type="EMBL" id="LGRX02011811">
    <property type="protein sequence ID" value="KAK3268473.1"/>
    <property type="molecule type" value="Genomic_DNA"/>
</dbReference>